<protein>
    <submittedName>
        <fullName evidence="1">Uncharacterized protein</fullName>
    </submittedName>
</protein>
<gene>
    <name evidence="1" type="ORF">A2822_03060</name>
</gene>
<reference evidence="1 2" key="1">
    <citation type="journal article" date="2016" name="Nat. Commun.">
        <title>Thousands of microbial genomes shed light on interconnected biogeochemical processes in an aquifer system.</title>
        <authorList>
            <person name="Anantharaman K."/>
            <person name="Brown C.T."/>
            <person name="Hug L.A."/>
            <person name="Sharon I."/>
            <person name="Castelle C.J."/>
            <person name="Probst A.J."/>
            <person name="Thomas B.C."/>
            <person name="Singh A."/>
            <person name="Wilkins M.J."/>
            <person name="Karaoz U."/>
            <person name="Brodie E.L."/>
            <person name="Williams K.H."/>
            <person name="Hubbard S.S."/>
            <person name="Banfield J.F."/>
        </authorList>
    </citation>
    <scope>NUCLEOTIDE SEQUENCE [LARGE SCALE GENOMIC DNA]</scope>
</reference>
<dbReference type="EMBL" id="MHOP01000011">
    <property type="protein sequence ID" value="OGZ66001.1"/>
    <property type="molecule type" value="Genomic_DNA"/>
</dbReference>
<evidence type="ECO:0000313" key="1">
    <source>
        <dbReference type="EMBL" id="OGZ66001.1"/>
    </source>
</evidence>
<proteinExistence type="predicted"/>
<name>A0A1G2HUU6_9BACT</name>
<sequence>MEKTLFERRNLAALEAARCSTSFNGREAEEKLDAMVAILRSESPEDRLLQFRQEAEAAGKDPRKCA</sequence>
<evidence type="ECO:0000313" key="2">
    <source>
        <dbReference type="Proteomes" id="UP000178774"/>
    </source>
</evidence>
<dbReference type="AlphaFoldDB" id="A0A1G2HUU6"/>
<organism evidence="1 2">
    <name type="scientific">Candidatus Staskawiczbacteria bacterium RIFCSPHIGHO2_01_FULL_41_41</name>
    <dbReference type="NCBI Taxonomy" id="1802203"/>
    <lineage>
        <taxon>Bacteria</taxon>
        <taxon>Candidatus Staskawicziibacteriota</taxon>
    </lineage>
</organism>
<accession>A0A1G2HUU6</accession>
<dbReference type="Proteomes" id="UP000178774">
    <property type="component" value="Unassembled WGS sequence"/>
</dbReference>
<comment type="caution">
    <text evidence="1">The sequence shown here is derived from an EMBL/GenBank/DDBJ whole genome shotgun (WGS) entry which is preliminary data.</text>
</comment>